<proteinExistence type="predicted"/>
<dbReference type="Proteomes" id="UP000217141">
    <property type="component" value="Chromosome II"/>
</dbReference>
<accession>A0A249MXN6</accession>
<dbReference type="KEGG" id="shyd:CJD35_16750"/>
<dbReference type="EMBL" id="CP022746">
    <property type="protein sequence ID" value="ASY46143.1"/>
    <property type="molecule type" value="Genomic_DNA"/>
</dbReference>
<evidence type="ECO:0000313" key="1">
    <source>
        <dbReference type="EMBL" id="ASY46143.1"/>
    </source>
</evidence>
<reference evidence="1 2" key="1">
    <citation type="submission" date="2017-08" db="EMBL/GenBank/DDBJ databases">
        <title>Whole Genome Sequence of Sphingobium hydrophobicum C1: Insights into Adaption to the Electronic-waste Contaminated Sediment.</title>
        <authorList>
            <person name="Song D."/>
            <person name="Chen X."/>
            <person name="Xu M."/>
        </authorList>
    </citation>
    <scope>NUCLEOTIDE SEQUENCE [LARGE SCALE GENOMIC DNA]</scope>
    <source>
        <strain evidence="1 2">C1</strain>
    </source>
</reference>
<evidence type="ECO:0008006" key="3">
    <source>
        <dbReference type="Google" id="ProtNLM"/>
    </source>
</evidence>
<sequence>MQPTFPSLDHESRLILAYADAQGALERLEERRRLSPVRRPWRIRTLIAERQALARIDNSPIDDQAFTIDGRGAVLPSAFDLSHWRQAIGAPITLDMLLNDGLGVMRWLGIVAADGMNAAPALRSGRSPEDILPAIAQWQQAAAALPPSPPLLQSAQLFHLWQRHAPIGHGDLVASLLVGDRWGPGRWIGSAGGLIALGLDNSSVAWRQASGERLDLIWLEAIATGAHAHLDLETRLRAYAWRAAQHIERRRRPGRLKDVLRLAMTHPRISSGSVAKALGLTSAGAIKLLAIAESEGLLIEQSGQASYRSYALPINMTPIAARRPLQDWLIDDFWSDEPENTASPEPL</sequence>
<gene>
    <name evidence="1" type="ORF">CJD35_16750</name>
</gene>
<evidence type="ECO:0000313" key="2">
    <source>
        <dbReference type="Proteomes" id="UP000217141"/>
    </source>
</evidence>
<dbReference type="AlphaFoldDB" id="A0A249MXN6"/>
<name>A0A249MXN6_SPHXE</name>
<organism evidence="1 2">
    <name type="scientific">Sphingobium xenophagum</name>
    <dbReference type="NCBI Taxonomy" id="121428"/>
    <lineage>
        <taxon>Bacteria</taxon>
        <taxon>Pseudomonadati</taxon>
        <taxon>Pseudomonadota</taxon>
        <taxon>Alphaproteobacteria</taxon>
        <taxon>Sphingomonadales</taxon>
        <taxon>Sphingomonadaceae</taxon>
        <taxon>Sphingobium</taxon>
    </lineage>
</organism>
<protein>
    <recommendedName>
        <fullName evidence="3">HTH DNA binding domain-containing protein</fullName>
    </recommendedName>
</protein>